<dbReference type="AlphaFoldDB" id="A0A1J9PJD3"/>
<name>A0A1J9PJD3_9EURO</name>
<dbReference type="EMBL" id="LGTZ01002275">
    <property type="protein sequence ID" value="OJD16150.1"/>
    <property type="molecule type" value="Genomic_DNA"/>
</dbReference>
<gene>
    <name evidence="1" type="ORF">ACJ73_08908</name>
</gene>
<keyword evidence="2" id="KW-1185">Reference proteome</keyword>
<protein>
    <submittedName>
        <fullName evidence="1">Uncharacterized protein</fullName>
    </submittedName>
</protein>
<sequence>HERAVLHKSVPDYSNIISSEASGNRIERLPEICDEHGQMLVMGKAHVTCSAEWYALTVRSPAYTSNVLRDQLRGIVRGYLHHQVKMSELDFQPQ</sequence>
<dbReference type="VEuPathDB" id="FungiDB:ACJ73_08908"/>
<organism evidence="1 2">
    <name type="scientific">Blastomyces percursus</name>
    <dbReference type="NCBI Taxonomy" id="1658174"/>
    <lineage>
        <taxon>Eukaryota</taxon>
        <taxon>Fungi</taxon>
        <taxon>Dikarya</taxon>
        <taxon>Ascomycota</taxon>
        <taxon>Pezizomycotina</taxon>
        <taxon>Eurotiomycetes</taxon>
        <taxon>Eurotiomycetidae</taxon>
        <taxon>Onygenales</taxon>
        <taxon>Ajellomycetaceae</taxon>
        <taxon>Blastomyces</taxon>
    </lineage>
</organism>
<feature type="non-terminal residue" evidence="1">
    <location>
        <position position="1"/>
    </location>
</feature>
<dbReference type="Proteomes" id="UP000242791">
    <property type="component" value="Unassembled WGS sequence"/>
</dbReference>
<dbReference type="OrthoDB" id="4206807at2759"/>
<proteinExistence type="predicted"/>
<evidence type="ECO:0000313" key="1">
    <source>
        <dbReference type="EMBL" id="OJD16150.1"/>
    </source>
</evidence>
<accession>A0A1J9PJD3</accession>
<evidence type="ECO:0000313" key="2">
    <source>
        <dbReference type="Proteomes" id="UP000242791"/>
    </source>
</evidence>
<dbReference type="STRING" id="1658174.A0A1J9PJD3"/>
<reference evidence="1 2" key="1">
    <citation type="submission" date="2015-08" db="EMBL/GenBank/DDBJ databases">
        <title>Emmonsia species relationships and genome sequence.</title>
        <authorList>
            <person name="Cuomo C.A."/>
            <person name="Schwartz I.S."/>
            <person name="Kenyon C."/>
            <person name="De Hoog G.S."/>
            <person name="Govender N.P."/>
            <person name="Botha A."/>
            <person name="Moreno L."/>
            <person name="De Vries M."/>
            <person name="Munoz J.F."/>
            <person name="Stielow J.B."/>
        </authorList>
    </citation>
    <scope>NUCLEOTIDE SEQUENCE [LARGE SCALE GENOMIC DNA]</scope>
    <source>
        <strain evidence="1 2">EI222</strain>
    </source>
</reference>
<comment type="caution">
    <text evidence="1">The sequence shown here is derived from an EMBL/GenBank/DDBJ whole genome shotgun (WGS) entry which is preliminary data.</text>
</comment>